<organism evidence="1 2">
    <name type="scientific">Rhizosphaericola mali</name>
    <dbReference type="NCBI Taxonomy" id="2545455"/>
    <lineage>
        <taxon>Bacteria</taxon>
        <taxon>Pseudomonadati</taxon>
        <taxon>Bacteroidota</taxon>
        <taxon>Chitinophagia</taxon>
        <taxon>Chitinophagales</taxon>
        <taxon>Chitinophagaceae</taxon>
        <taxon>Rhizosphaericola</taxon>
    </lineage>
</organism>
<sequence>MKEVIEINIYDKRANSSTTICVEKLSENVFKAVKNEIFNCRLTLGTEFEARLNNDGFYEIVRIIEDSEYTTRRFILTSQFTESEYRLLGDEIIRLGGFWQTDFGSIVTINLPRNCKLNLDAIFKEFDFHPVEIKD</sequence>
<dbReference type="Proteomes" id="UP000292424">
    <property type="component" value="Chromosome"/>
</dbReference>
<dbReference type="RefSeq" id="WP_131328236.1">
    <property type="nucleotide sequence ID" value="NZ_CP044016.1"/>
</dbReference>
<dbReference type="OrthoDB" id="674885at2"/>
<keyword evidence="2" id="KW-1185">Reference proteome</keyword>
<dbReference type="EMBL" id="CP044016">
    <property type="protein sequence ID" value="QES87358.1"/>
    <property type="molecule type" value="Genomic_DNA"/>
</dbReference>
<dbReference type="AlphaFoldDB" id="A0A5P2FY99"/>
<protein>
    <recommendedName>
        <fullName evidence="3">DUF4265 domain-containing protein</fullName>
    </recommendedName>
</protein>
<accession>A0A5P2FY99</accession>
<gene>
    <name evidence="1" type="ORF">E0W69_001345</name>
</gene>
<dbReference type="KEGG" id="arac:E0W69_001345"/>
<evidence type="ECO:0008006" key="3">
    <source>
        <dbReference type="Google" id="ProtNLM"/>
    </source>
</evidence>
<name>A0A5P2FY99_9BACT</name>
<evidence type="ECO:0000313" key="2">
    <source>
        <dbReference type="Proteomes" id="UP000292424"/>
    </source>
</evidence>
<reference evidence="1 2" key="1">
    <citation type="submission" date="2019-09" db="EMBL/GenBank/DDBJ databases">
        <title>Complete genome sequence of Arachidicoccus sp. B3-10 isolated from apple orchard soil.</title>
        <authorList>
            <person name="Kim H.S."/>
            <person name="Han K.-I."/>
            <person name="Suh M.K."/>
            <person name="Lee K.C."/>
            <person name="Eom M.K."/>
            <person name="Kim J.-S."/>
            <person name="Kang S.W."/>
            <person name="Sin Y."/>
            <person name="Lee J.-S."/>
        </authorList>
    </citation>
    <scope>NUCLEOTIDE SEQUENCE [LARGE SCALE GENOMIC DNA]</scope>
    <source>
        <strain evidence="1 2">B3-10</strain>
    </source>
</reference>
<evidence type="ECO:0000313" key="1">
    <source>
        <dbReference type="EMBL" id="QES87358.1"/>
    </source>
</evidence>
<proteinExistence type="predicted"/>